<protein>
    <submittedName>
        <fullName evidence="2">SCP2 domain protein</fullName>
    </submittedName>
</protein>
<evidence type="ECO:0000259" key="1">
    <source>
        <dbReference type="Pfam" id="PF02036"/>
    </source>
</evidence>
<dbReference type="OrthoDB" id="51304at2157"/>
<dbReference type="InterPro" id="IPR036527">
    <property type="entry name" value="SCP2_sterol-bd_dom_sf"/>
</dbReference>
<dbReference type="Proteomes" id="UP000002698">
    <property type="component" value="Chromosome"/>
</dbReference>
<dbReference type="AlphaFoldDB" id="A0A1U7EUV6"/>
<evidence type="ECO:0000313" key="3">
    <source>
        <dbReference type="Proteomes" id="UP000002698"/>
    </source>
</evidence>
<proteinExistence type="predicted"/>
<dbReference type="EMBL" id="CR936257">
    <property type="protein sequence ID" value="CAI48779.1"/>
    <property type="molecule type" value="Genomic_DNA"/>
</dbReference>
<keyword evidence="3" id="KW-1185">Reference proteome</keyword>
<feature type="domain" description="SCP2" evidence="1">
    <location>
        <begin position="57"/>
        <end position="126"/>
    </location>
</feature>
<gene>
    <name evidence="2" type="ordered locus">NP_1376A</name>
</gene>
<reference evidence="2 3" key="1">
    <citation type="journal article" date="2005" name="Genome Res.">
        <title>Living with two extremes: conclusions from the genome sequence of Natronomonas pharaonis.</title>
        <authorList>
            <person name="Falb M."/>
            <person name="Pfeiffer F."/>
            <person name="Palm P."/>
            <person name="Rodewald K."/>
            <person name="Hickmann V."/>
            <person name="Tittor J."/>
            <person name="Oesterhelt D."/>
        </authorList>
    </citation>
    <scope>NUCLEOTIDE SEQUENCE [LARGE SCALE GENOMIC DNA]</scope>
    <source>
        <strain evidence="3">ATCC 35678 / DSM 2160 / CIP 103997 / JCM 8858 / NBRC 14720 / NCIMB 2260 / Gabara</strain>
    </source>
</reference>
<dbReference type="Gene3D" id="3.30.1050.10">
    <property type="entry name" value="SCP2 sterol-binding domain"/>
    <property type="match status" value="1"/>
</dbReference>
<sequence length="143" mass="16144">MSIAFPSEGDEWIEMYGELLDDNDDYTEAGSGWGVGFNGDFVFIIEPDDAYDGDPLYFFLGLEDGSCTDAYQVADPDDEEYGFIFRGPYSNWKRLFQGELGPVDGMMSGEFDIEGDMQKILQYSQAAVEMTETGRDIDTDFEY</sequence>
<evidence type="ECO:0000313" key="2">
    <source>
        <dbReference type="EMBL" id="CAI48779.1"/>
    </source>
</evidence>
<dbReference type="RefSeq" id="WP_011322414.1">
    <property type="nucleotide sequence ID" value="NC_007426.1"/>
</dbReference>
<dbReference type="HOGENOM" id="CLU_128031_0_0_2"/>
<dbReference type="Pfam" id="PF02036">
    <property type="entry name" value="SCP2"/>
    <property type="match status" value="1"/>
</dbReference>
<dbReference type="SUPFAM" id="SSF55718">
    <property type="entry name" value="SCP-like"/>
    <property type="match status" value="1"/>
</dbReference>
<accession>A0A1U7EUV6</accession>
<dbReference type="STRING" id="348780.NP_1376A"/>
<dbReference type="KEGG" id="nph:NP_1376A"/>
<dbReference type="InterPro" id="IPR003033">
    <property type="entry name" value="SCP2_sterol-bd_dom"/>
</dbReference>
<dbReference type="eggNOG" id="arCOG01842">
    <property type="taxonomic scope" value="Archaea"/>
</dbReference>
<dbReference type="GeneID" id="3701131"/>
<organism evidence="2 3">
    <name type="scientific">Natronomonas pharaonis (strain ATCC 35678 / DSM 2160 / CIP 103997 / JCM 8858 / NBRC 14720 / NCIMB 2260 / Gabara)</name>
    <name type="common">Halobacterium pharaonis</name>
    <dbReference type="NCBI Taxonomy" id="348780"/>
    <lineage>
        <taxon>Archaea</taxon>
        <taxon>Methanobacteriati</taxon>
        <taxon>Methanobacteriota</taxon>
        <taxon>Stenosarchaea group</taxon>
        <taxon>Halobacteria</taxon>
        <taxon>Halobacteriales</taxon>
        <taxon>Natronomonadaceae</taxon>
        <taxon>Natronomonas</taxon>
    </lineage>
</organism>
<dbReference type="EnsemblBacteria" id="CAI48779">
    <property type="protein sequence ID" value="CAI48779"/>
    <property type="gene ID" value="NP_1376A"/>
</dbReference>
<name>A0A1U7EUV6_NATPD</name>